<feature type="compositionally biased region" description="Polar residues" evidence="1">
    <location>
        <begin position="1"/>
        <end position="12"/>
    </location>
</feature>
<gene>
    <name evidence="2" type="ORF">MNOR_LOCUS36657</name>
</gene>
<feature type="region of interest" description="Disordered" evidence="1">
    <location>
        <begin position="1"/>
        <end position="102"/>
    </location>
</feature>
<accession>A0AAV2SHG6</accession>
<dbReference type="AlphaFoldDB" id="A0AAV2SHG6"/>
<protein>
    <submittedName>
        <fullName evidence="2">Uncharacterized protein</fullName>
    </submittedName>
</protein>
<evidence type="ECO:0000313" key="2">
    <source>
        <dbReference type="EMBL" id="CAL4191838.1"/>
    </source>
</evidence>
<feature type="non-terminal residue" evidence="2">
    <location>
        <position position="137"/>
    </location>
</feature>
<comment type="caution">
    <text evidence="2">The sequence shown here is derived from an EMBL/GenBank/DDBJ whole genome shotgun (WGS) entry which is preliminary data.</text>
</comment>
<name>A0AAV2SHG6_MEGNR</name>
<dbReference type="EMBL" id="CAXKWB010068224">
    <property type="protein sequence ID" value="CAL4191838.1"/>
    <property type="molecule type" value="Genomic_DNA"/>
</dbReference>
<proteinExistence type="predicted"/>
<organism evidence="2 3">
    <name type="scientific">Meganyctiphanes norvegica</name>
    <name type="common">Northern krill</name>
    <name type="synonym">Thysanopoda norvegica</name>
    <dbReference type="NCBI Taxonomy" id="48144"/>
    <lineage>
        <taxon>Eukaryota</taxon>
        <taxon>Metazoa</taxon>
        <taxon>Ecdysozoa</taxon>
        <taxon>Arthropoda</taxon>
        <taxon>Crustacea</taxon>
        <taxon>Multicrustacea</taxon>
        <taxon>Malacostraca</taxon>
        <taxon>Eumalacostraca</taxon>
        <taxon>Eucarida</taxon>
        <taxon>Euphausiacea</taxon>
        <taxon>Euphausiidae</taxon>
        <taxon>Meganyctiphanes</taxon>
    </lineage>
</organism>
<dbReference type="Proteomes" id="UP001497623">
    <property type="component" value="Unassembled WGS sequence"/>
</dbReference>
<evidence type="ECO:0000256" key="1">
    <source>
        <dbReference type="SAM" id="MobiDB-lite"/>
    </source>
</evidence>
<reference evidence="2 3" key="1">
    <citation type="submission" date="2024-05" db="EMBL/GenBank/DDBJ databases">
        <authorList>
            <person name="Wallberg A."/>
        </authorList>
    </citation>
    <scope>NUCLEOTIDE SEQUENCE [LARGE SCALE GENOMIC DNA]</scope>
</reference>
<keyword evidence="3" id="KW-1185">Reference proteome</keyword>
<sequence>GASRVTKISVSSLPPRADTRGSNHRVTGTCHHSCNRPPPPINRPRQQPVITSGNGDQGPMEAQCYTGGLGGGSYACSPGQQERGPGDMVMVPGGAASQMGNHGLPHGTPIMAHRDCVGYDWSAINAHYNTTPMKEME</sequence>
<evidence type="ECO:0000313" key="3">
    <source>
        <dbReference type="Proteomes" id="UP001497623"/>
    </source>
</evidence>
<feature type="non-terminal residue" evidence="2">
    <location>
        <position position="1"/>
    </location>
</feature>